<dbReference type="VEuPathDB" id="ToxoDB:ETH_00004700"/>
<reference evidence="2" key="2">
    <citation type="submission" date="2013-10" db="EMBL/GenBank/DDBJ databases">
        <authorList>
            <person name="Aslett M."/>
        </authorList>
    </citation>
    <scope>NUCLEOTIDE SEQUENCE [LARGE SCALE GENOMIC DNA]</scope>
    <source>
        <strain evidence="2">Houghton</strain>
    </source>
</reference>
<dbReference type="AlphaFoldDB" id="U6KL18"/>
<evidence type="ECO:0000256" key="1">
    <source>
        <dbReference type="SAM" id="MobiDB-lite"/>
    </source>
</evidence>
<dbReference type="EMBL" id="HG673746">
    <property type="protein sequence ID" value="CDJ36947.1"/>
    <property type="molecule type" value="Genomic_DNA"/>
</dbReference>
<name>U6KL18_EIMTE</name>
<protein>
    <submittedName>
        <fullName evidence="2">Uncharacterized protein</fullName>
    </submittedName>
</protein>
<feature type="compositionally biased region" description="Polar residues" evidence="1">
    <location>
        <begin position="72"/>
        <end position="92"/>
    </location>
</feature>
<reference evidence="2" key="1">
    <citation type="submission" date="2013-10" db="EMBL/GenBank/DDBJ databases">
        <title>Genomic analysis of the causative agents of coccidiosis in chickens.</title>
        <authorList>
            <person name="Reid A.J."/>
            <person name="Blake D."/>
            <person name="Billington K."/>
            <person name="Browne H."/>
            <person name="Dunn M."/>
            <person name="Hung S."/>
            <person name="Kawahara F."/>
            <person name="Miranda-Saavedra D."/>
            <person name="Mourier T."/>
            <person name="Nagra H."/>
            <person name="Otto T.D."/>
            <person name="Rawlings N."/>
            <person name="Sanchez A."/>
            <person name="Sanders M."/>
            <person name="Subramaniam C."/>
            <person name="Tay Y."/>
            <person name="Dear P."/>
            <person name="Doerig C."/>
            <person name="Gruber A."/>
            <person name="Parkinson J."/>
            <person name="Shirley M."/>
            <person name="Wan K.L."/>
            <person name="Berriman M."/>
            <person name="Tomley F."/>
            <person name="Pain A."/>
        </authorList>
    </citation>
    <scope>NUCLEOTIDE SEQUENCE [LARGE SCALE GENOMIC DNA]</scope>
    <source>
        <strain evidence="2">Houghton</strain>
    </source>
</reference>
<dbReference type="Proteomes" id="UP000030747">
    <property type="component" value="Unassembled WGS sequence"/>
</dbReference>
<feature type="region of interest" description="Disordered" evidence="1">
    <location>
        <begin position="624"/>
        <end position="648"/>
    </location>
</feature>
<feature type="region of interest" description="Disordered" evidence="1">
    <location>
        <begin position="34"/>
        <end position="106"/>
    </location>
</feature>
<organism evidence="2 3">
    <name type="scientific">Eimeria tenella</name>
    <name type="common">Coccidian parasite</name>
    <dbReference type="NCBI Taxonomy" id="5802"/>
    <lineage>
        <taxon>Eukaryota</taxon>
        <taxon>Sar</taxon>
        <taxon>Alveolata</taxon>
        <taxon>Apicomplexa</taxon>
        <taxon>Conoidasida</taxon>
        <taxon>Coccidia</taxon>
        <taxon>Eucoccidiorida</taxon>
        <taxon>Eimeriorina</taxon>
        <taxon>Eimeriidae</taxon>
        <taxon>Eimeria</taxon>
    </lineage>
</organism>
<gene>
    <name evidence="2" type="ORF">ETH_00004700</name>
</gene>
<dbReference type="RefSeq" id="XP_013227785.1">
    <property type="nucleotide sequence ID" value="XM_013372331.1"/>
</dbReference>
<keyword evidence="3" id="KW-1185">Reference proteome</keyword>
<proteinExistence type="predicted"/>
<evidence type="ECO:0000313" key="3">
    <source>
        <dbReference type="Proteomes" id="UP000030747"/>
    </source>
</evidence>
<dbReference type="GeneID" id="25250148"/>
<accession>U6KL18</accession>
<feature type="region of interest" description="Disordered" evidence="1">
    <location>
        <begin position="242"/>
        <end position="278"/>
    </location>
</feature>
<dbReference type="VEuPathDB" id="ToxoDB:ETH2_0819100"/>
<dbReference type="OrthoDB" id="10322775at2759"/>
<sequence>MKFESFLEVFTDIFFCHNLAPEHRCPQQQLLGPHEEVSPEDAPARESQLAAVSHAAGDPSAEAAKADMPAMTPQQSPRQCSTDKNSSSNSNGGEFRDTIRRPSTGGSCQTWGIQLLGAACATSAAGGSSGIGPFGSSRAAAATISGTLVAAAAASGSIAQVTSRPPAAAESFSAAAGTAAARTTVGTPRGSMATLRGLMYTAVSRPSAFVRYEPGGDGFDTAWVNAPMFLISVAPPDAATAAGAAAGSDYDDNKRQQQQQETGSREEPLWTQQPQEQQPQLDMLISITQNSSLDVAPISMAVFKARDHRRIWSYSDSKLLGISQAVLEGERPACEQPWKGGGCCLASCLPGVLVGAPEAKGPWRNSCLRLGFFNKGGARKTPIKNTRRLLVVCYQNVASDSPNLRPNDFIFRTFSSKPVRQEPALHPLTTIATCASSGSLRLSITSFRVSGHAALLVGCDDLIVASHLADSREAAESQPLRGSKPFEPPVYGLVAVGLVAALLRDGKDANDVEKILCSSARQPTEANWLGAKPPEPPPKLLRKLTVEPDEWFVEAFGEDKCSVKLTVLGGAGPLIISPCLETADSMGAFVLHIFSDLPLEKAEALEANNHLTLVGRWDPETAGGSHNFPAKLGSPHREPTPRSESGAAQSCQLVTKRSLKGWAANPLYLVEVKKTVQVELTLARHEDCWTKQKEQDVAGCMMCLYIFRGRNVCAEDLVQQSDFVVGGL</sequence>
<evidence type="ECO:0000313" key="2">
    <source>
        <dbReference type="EMBL" id="CDJ36947.1"/>
    </source>
</evidence>